<accession>A0A0D0TSH5</accession>
<gene>
    <name evidence="1" type="ORF">I313_05660</name>
</gene>
<protein>
    <recommendedName>
        <fullName evidence="3">GAF domain-containing protein</fullName>
    </recommendedName>
</protein>
<dbReference type="OrthoDB" id="2559762at2759"/>
<proteinExistence type="predicted"/>
<evidence type="ECO:0000313" key="1">
    <source>
        <dbReference type="EMBL" id="KIR38548.1"/>
    </source>
</evidence>
<dbReference type="AlphaFoldDB" id="A0A0D0TSH5"/>
<evidence type="ECO:0008006" key="3">
    <source>
        <dbReference type="Google" id="ProtNLM"/>
    </source>
</evidence>
<dbReference type="Proteomes" id="UP000053392">
    <property type="component" value="Unassembled WGS sequence"/>
</dbReference>
<dbReference type="EMBL" id="KN847910">
    <property type="protein sequence ID" value="KIR38548.1"/>
    <property type="molecule type" value="Genomic_DNA"/>
</dbReference>
<evidence type="ECO:0000313" key="2">
    <source>
        <dbReference type="Proteomes" id="UP000053392"/>
    </source>
</evidence>
<organism evidence="1 2">
    <name type="scientific">Cryptococcus deuterogattii Ram5</name>
    <dbReference type="NCBI Taxonomy" id="1296110"/>
    <lineage>
        <taxon>Eukaryota</taxon>
        <taxon>Fungi</taxon>
        <taxon>Dikarya</taxon>
        <taxon>Basidiomycota</taxon>
        <taxon>Agaricomycotina</taxon>
        <taxon>Tremellomycetes</taxon>
        <taxon>Tremellales</taxon>
        <taxon>Cryptococcaceae</taxon>
        <taxon>Cryptococcus</taxon>
        <taxon>Cryptococcus gattii species complex</taxon>
    </lineage>
</organism>
<sequence length="173" mass="19054">MGVANYSTVEPTSPLPSAPEFEIIKVLANKEFGPCNVTVLAWLPSRSVLKRIYTMHPDIFPIGAEHSLPEDHLLKREVIIGQKPLMSRNAEEVKAMFTAYEKSFQVGNTSVFNIPVVDNNGNTLGSFNLGTTAGRWNDGTLQSMLRLASQEGVKAFVEWKARLGDTWEGSSTV</sequence>
<keyword evidence="2" id="KW-1185">Reference proteome</keyword>
<dbReference type="HOGENOM" id="CLU_1547499_0_0_1"/>
<name>A0A0D0TSH5_9TREE</name>
<reference evidence="1 2" key="1">
    <citation type="submission" date="2015-01" db="EMBL/GenBank/DDBJ databases">
        <title>The Genome Sequence of Cryptococcus gattii Ram5.</title>
        <authorList>
            <consortium name="The Broad Institute Genomics Platform"/>
            <person name="Cuomo C."/>
            <person name="Litvintseva A."/>
            <person name="Chen Y."/>
            <person name="Heitman J."/>
            <person name="Sun S."/>
            <person name="Springer D."/>
            <person name="Dromer F."/>
            <person name="Young S."/>
            <person name="Zeng Q."/>
            <person name="Gargeya S."/>
            <person name="Abouelleil A."/>
            <person name="Alvarado L."/>
            <person name="Chapman S.B."/>
            <person name="Gainer-Dewar J."/>
            <person name="Goldberg J."/>
            <person name="Griggs A."/>
            <person name="Gujja S."/>
            <person name="Hansen M."/>
            <person name="Howarth C."/>
            <person name="Imamovic A."/>
            <person name="Larimer J."/>
            <person name="Murphy C."/>
            <person name="Naylor J."/>
            <person name="Pearson M."/>
            <person name="Priest M."/>
            <person name="Roberts A."/>
            <person name="Saif S."/>
            <person name="Shea T."/>
            <person name="Sykes S."/>
            <person name="Wortman J."/>
            <person name="Nusbaum C."/>
            <person name="Birren B."/>
        </authorList>
    </citation>
    <scope>NUCLEOTIDE SEQUENCE [LARGE SCALE GENOMIC DNA]</scope>
    <source>
        <strain evidence="1 2">Ram5</strain>
    </source>
</reference>